<evidence type="ECO:0000256" key="4">
    <source>
        <dbReference type="ARBA" id="ARBA00022801"/>
    </source>
</evidence>
<evidence type="ECO:0000313" key="9">
    <source>
        <dbReference type="Proteomes" id="UP000658613"/>
    </source>
</evidence>
<name>A0A931DZL1_9CORY</name>
<dbReference type="SUPFAM" id="SSF88723">
    <property type="entry name" value="PIN domain-like"/>
    <property type="match status" value="1"/>
</dbReference>
<feature type="binding site" evidence="6">
    <location>
        <position position="108"/>
    </location>
    <ligand>
        <name>Mg(2+)</name>
        <dbReference type="ChEBI" id="CHEBI:18420"/>
    </ligand>
</feature>
<dbReference type="AlphaFoldDB" id="A0A931DZL1"/>
<keyword evidence="9" id="KW-1185">Reference proteome</keyword>
<gene>
    <name evidence="6" type="primary">vapC</name>
    <name evidence="8" type="ORF">IW254_000071</name>
</gene>
<dbReference type="InterPro" id="IPR006226">
    <property type="entry name" value="Mtu_PIN"/>
</dbReference>
<dbReference type="Pfam" id="PF01850">
    <property type="entry name" value="PIN"/>
    <property type="match status" value="1"/>
</dbReference>
<evidence type="ECO:0000256" key="6">
    <source>
        <dbReference type="HAMAP-Rule" id="MF_00265"/>
    </source>
</evidence>
<evidence type="ECO:0000259" key="7">
    <source>
        <dbReference type="Pfam" id="PF01850"/>
    </source>
</evidence>
<dbReference type="EMBL" id="JADOUE010000001">
    <property type="protein sequence ID" value="MBG6121102.1"/>
    <property type="molecule type" value="Genomic_DNA"/>
</dbReference>
<evidence type="ECO:0000313" key="8">
    <source>
        <dbReference type="EMBL" id="MBG6121102.1"/>
    </source>
</evidence>
<keyword evidence="2 6" id="KW-0540">Nuclease</keyword>
<dbReference type="GO" id="GO:0045926">
    <property type="term" value="P:negative regulation of growth"/>
    <property type="evidence" value="ECO:0007669"/>
    <property type="project" value="UniProtKB-ARBA"/>
</dbReference>
<dbReference type="InterPro" id="IPR022907">
    <property type="entry name" value="VapC_family"/>
</dbReference>
<dbReference type="GO" id="GO:0000287">
    <property type="term" value="F:magnesium ion binding"/>
    <property type="evidence" value="ECO:0007669"/>
    <property type="project" value="UniProtKB-UniRule"/>
</dbReference>
<dbReference type="HAMAP" id="MF_00265">
    <property type="entry name" value="VapC_Nob1"/>
    <property type="match status" value="1"/>
</dbReference>
<sequence length="147" mass="16417">MIVPDVNVLVNAFHPPSPRHEVARRWLEDALIHRETLGLLDVIATGFVRVMTNPKVFSEPLTGSQALGAVEMLMRNPNTALIRANDSTWPIFQELVESYELRSNDIPDAWIAAAVIGEEATLVSDDRGFGRFPDLRWKTLPESVSNP</sequence>
<feature type="binding site" evidence="6">
    <location>
        <position position="5"/>
    </location>
    <ligand>
        <name>Mg(2+)</name>
        <dbReference type="ChEBI" id="CHEBI:18420"/>
    </ligand>
</feature>
<feature type="domain" description="PIN" evidence="7">
    <location>
        <begin position="2"/>
        <end position="133"/>
    </location>
</feature>
<dbReference type="Proteomes" id="UP000658613">
    <property type="component" value="Unassembled WGS sequence"/>
</dbReference>
<keyword evidence="6" id="KW-0800">Toxin</keyword>
<accession>A0A931DZL1</accession>
<evidence type="ECO:0000256" key="5">
    <source>
        <dbReference type="ARBA" id="ARBA00022842"/>
    </source>
</evidence>
<proteinExistence type="inferred from homology"/>
<protein>
    <recommendedName>
        <fullName evidence="6">Ribonuclease VapC</fullName>
        <shortName evidence="6">RNase VapC</shortName>
        <ecNumber evidence="6">3.1.-.-</ecNumber>
    </recommendedName>
    <alternativeName>
        <fullName evidence="6">Toxin VapC</fullName>
    </alternativeName>
</protein>
<evidence type="ECO:0000256" key="2">
    <source>
        <dbReference type="ARBA" id="ARBA00022722"/>
    </source>
</evidence>
<comment type="caution">
    <text evidence="8">The sequence shown here is derived from an EMBL/GenBank/DDBJ whole genome shotgun (WGS) entry which is preliminary data.</text>
</comment>
<dbReference type="Gene3D" id="3.40.50.1010">
    <property type="entry name" value="5'-nuclease"/>
    <property type="match status" value="1"/>
</dbReference>
<dbReference type="InterPro" id="IPR029060">
    <property type="entry name" value="PIN-like_dom_sf"/>
</dbReference>
<comment type="cofactor">
    <cofactor evidence="6">
        <name>Mg(2+)</name>
        <dbReference type="ChEBI" id="CHEBI:18420"/>
    </cofactor>
</comment>
<reference evidence="8" key="1">
    <citation type="submission" date="2020-11" db="EMBL/GenBank/DDBJ databases">
        <title>Sequencing the genomes of 1000 actinobacteria strains.</title>
        <authorList>
            <person name="Klenk H.-P."/>
        </authorList>
    </citation>
    <scope>NUCLEOTIDE SEQUENCE</scope>
    <source>
        <strain evidence="8">DSM 45632</strain>
    </source>
</reference>
<dbReference type="RefSeq" id="WP_196823730.1">
    <property type="nucleotide sequence ID" value="NZ_CP046980.1"/>
</dbReference>
<comment type="similarity">
    <text evidence="6">Belongs to the PINc/VapC protein family.</text>
</comment>
<comment type="function">
    <text evidence="6">Toxic component of a toxin-antitoxin (TA) system. An RNase.</text>
</comment>
<keyword evidence="4 6" id="KW-0378">Hydrolase</keyword>
<keyword evidence="3 6" id="KW-0479">Metal-binding</keyword>
<keyword evidence="1 6" id="KW-1277">Toxin-antitoxin system</keyword>
<keyword evidence="5 6" id="KW-0460">Magnesium</keyword>
<evidence type="ECO:0000256" key="3">
    <source>
        <dbReference type="ARBA" id="ARBA00022723"/>
    </source>
</evidence>
<evidence type="ECO:0000256" key="1">
    <source>
        <dbReference type="ARBA" id="ARBA00022649"/>
    </source>
</evidence>
<dbReference type="GO" id="GO:0016788">
    <property type="term" value="F:hydrolase activity, acting on ester bonds"/>
    <property type="evidence" value="ECO:0007669"/>
    <property type="project" value="InterPro"/>
</dbReference>
<dbReference type="InterPro" id="IPR002716">
    <property type="entry name" value="PIN_dom"/>
</dbReference>
<dbReference type="GO" id="GO:0090729">
    <property type="term" value="F:toxin activity"/>
    <property type="evidence" value="ECO:0007669"/>
    <property type="project" value="UniProtKB-KW"/>
</dbReference>
<dbReference type="EC" id="3.1.-.-" evidence="6"/>
<dbReference type="NCBIfam" id="TIGR00028">
    <property type="entry name" value="Mtu_PIN_fam"/>
    <property type="match status" value="1"/>
</dbReference>
<dbReference type="GO" id="GO:0004540">
    <property type="term" value="F:RNA nuclease activity"/>
    <property type="evidence" value="ECO:0007669"/>
    <property type="project" value="InterPro"/>
</dbReference>
<organism evidence="8 9">
    <name type="scientific">Corynebacterium aquatimens</name>
    <dbReference type="NCBI Taxonomy" id="1190508"/>
    <lineage>
        <taxon>Bacteria</taxon>
        <taxon>Bacillati</taxon>
        <taxon>Actinomycetota</taxon>
        <taxon>Actinomycetes</taxon>
        <taxon>Mycobacteriales</taxon>
        <taxon>Corynebacteriaceae</taxon>
        <taxon>Corynebacterium</taxon>
    </lineage>
</organism>